<accession>A0A1Y0ZBU7</accession>
<feature type="region of interest" description="Disordered" evidence="1">
    <location>
        <begin position="39"/>
        <end position="73"/>
    </location>
</feature>
<reference evidence="2 3" key="1">
    <citation type="journal article" date="2015" name="Genome Announc.">
        <title>Complete Genome Sequence of Methylobacterium aquaticum Strain 22A, Isolated from Racomitrium japonicum Moss.</title>
        <authorList>
            <person name="Tani A."/>
            <person name="Ogura Y."/>
            <person name="Hayashi T."/>
            <person name="Kimbara K."/>
        </authorList>
    </citation>
    <scope>NUCLEOTIDE SEQUENCE [LARGE SCALE GENOMIC DNA]</scope>
    <source>
        <strain evidence="2 3">MA-22A</strain>
    </source>
</reference>
<protein>
    <submittedName>
        <fullName evidence="2">Uncharacterized protein</fullName>
    </submittedName>
</protein>
<dbReference type="KEGG" id="maqu:Maq22A_c28370"/>
<evidence type="ECO:0000256" key="1">
    <source>
        <dbReference type="SAM" id="MobiDB-lite"/>
    </source>
</evidence>
<dbReference type="EMBL" id="AP014704">
    <property type="protein sequence ID" value="BAR47180.1"/>
    <property type="molecule type" value="Genomic_DNA"/>
</dbReference>
<dbReference type="AlphaFoldDB" id="A0A1Y0ZBU7"/>
<dbReference type="Proteomes" id="UP000061432">
    <property type="component" value="Chromosome"/>
</dbReference>
<gene>
    <name evidence="2" type="ORF">Maq22A_c28370</name>
</gene>
<name>A0A1Y0ZBU7_9HYPH</name>
<reference evidence="3" key="2">
    <citation type="submission" date="2015-01" db="EMBL/GenBank/DDBJ databases">
        <title>Complete genome sequence of Methylobacterium aquaticum strain 22A.</title>
        <authorList>
            <person name="Tani A."/>
            <person name="Ogura Y."/>
            <person name="Hayashi T."/>
        </authorList>
    </citation>
    <scope>NUCLEOTIDE SEQUENCE [LARGE SCALE GENOMIC DNA]</scope>
    <source>
        <strain evidence="3">MA-22A</strain>
    </source>
</reference>
<proteinExistence type="predicted"/>
<evidence type="ECO:0000313" key="2">
    <source>
        <dbReference type="EMBL" id="BAR47180.1"/>
    </source>
</evidence>
<organism evidence="2 3">
    <name type="scientific">Methylobacterium aquaticum</name>
    <dbReference type="NCBI Taxonomy" id="270351"/>
    <lineage>
        <taxon>Bacteria</taxon>
        <taxon>Pseudomonadati</taxon>
        <taxon>Pseudomonadota</taxon>
        <taxon>Alphaproteobacteria</taxon>
        <taxon>Hyphomicrobiales</taxon>
        <taxon>Methylobacteriaceae</taxon>
        <taxon>Methylobacterium</taxon>
    </lineage>
</organism>
<sequence length="126" mass="13718">MRVSAWSRGDFWRHPGYAITAPWLTLRKADQIVRPAPVARRVQGGTPGPAGDQQEAGGGPATRGQDKRANMLANSPRHSVMVWTLARCRRLFRRGPRARPDALAAASALAGRRQIVRRSACRAGVA</sequence>
<evidence type="ECO:0000313" key="3">
    <source>
        <dbReference type="Proteomes" id="UP000061432"/>
    </source>
</evidence>